<dbReference type="SUPFAM" id="SSF55729">
    <property type="entry name" value="Acyl-CoA N-acyltransferases (Nat)"/>
    <property type="match status" value="1"/>
</dbReference>
<accession>A0ABP7DQY8</accession>
<sequence>MSNKNKYRQLCEKEITIPIFSQAWWLDSVAGDGWDVVLVEKGDEIHASMPYVTKKKYGLTILSQPALTQHLGPWLRPSVAKYARRLAQEKDLLQALYSQLPMHVHYSQNWHHQCTNWLPLHWMGYAQTTRYTYIINELNDLDMVNKNFDTNIRTDIRKAQNKAGVKVVTDLPIDTFLKLNRKVFSRQGMTLPYSEELVKRIDKNATSRNAGKCFIAVDEQGRHHAGVYIIWDNNSAYYLLGGGDPDLRNSGATSLCMWEAIQFAATVTKSFDFEGSMIEPIERFFRAFGAQQVPYFSVSRTQSRFLKAALTLRTILKS</sequence>
<dbReference type="InterPro" id="IPR038740">
    <property type="entry name" value="BioF2-like_GNAT_dom"/>
</dbReference>
<dbReference type="Pfam" id="PF13480">
    <property type="entry name" value="Acetyltransf_6"/>
    <property type="match status" value="1"/>
</dbReference>
<proteinExistence type="predicted"/>
<comment type="caution">
    <text evidence="2">The sequence shown here is derived from an EMBL/GenBank/DDBJ whole genome shotgun (WGS) entry which is preliminary data.</text>
</comment>
<evidence type="ECO:0000313" key="3">
    <source>
        <dbReference type="Proteomes" id="UP001501479"/>
    </source>
</evidence>
<protein>
    <submittedName>
        <fullName evidence="2">GNAT family N-acetyltransferase</fullName>
    </submittedName>
</protein>
<keyword evidence="3" id="KW-1185">Reference proteome</keyword>
<dbReference type="RefSeq" id="WP_344963418.1">
    <property type="nucleotide sequence ID" value="NZ_BAABDS010000015.1"/>
</dbReference>
<dbReference type="Gene3D" id="3.40.630.30">
    <property type="match status" value="1"/>
</dbReference>
<dbReference type="InterPro" id="IPR016181">
    <property type="entry name" value="Acyl_CoA_acyltransferase"/>
</dbReference>
<evidence type="ECO:0000313" key="2">
    <source>
        <dbReference type="EMBL" id="GAA3706785.1"/>
    </source>
</evidence>
<reference evidence="3" key="1">
    <citation type="journal article" date="2019" name="Int. J. Syst. Evol. Microbiol.">
        <title>The Global Catalogue of Microorganisms (GCM) 10K type strain sequencing project: providing services to taxonomists for standard genome sequencing and annotation.</title>
        <authorList>
            <consortium name="The Broad Institute Genomics Platform"/>
            <consortium name="The Broad Institute Genome Sequencing Center for Infectious Disease"/>
            <person name="Wu L."/>
            <person name="Ma J."/>
        </authorList>
    </citation>
    <scope>NUCLEOTIDE SEQUENCE [LARGE SCALE GENOMIC DNA]</scope>
    <source>
        <strain evidence="3">JCM 17329</strain>
    </source>
</reference>
<dbReference type="EMBL" id="BAABDS010000015">
    <property type="protein sequence ID" value="GAA3706785.1"/>
    <property type="molecule type" value="Genomic_DNA"/>
</dbReference>
<gene>
    <name evidence="2" type="ORF">GCM10022421_12360</name>
</gene>
<dbReference type="InterPro" id="IPR050644">
    <property type="entry name" value="PG_Glycine_Bridge_Synth"/>
</dbReference>
<feature type="domain" description="BioF2-like acetyltransferase" evidence="1">
    <location>
        <begin position="148"/>
        <end position="265"/>
    </location>
</feature>
<dbReference type="Proteomes" id="UP001501479">
    <property type="component" value="Unassembled WGS sequence"/>
</dbReference>
<dbReference type="PANTHER" id="PTHR36174:SF1">
    <property type="entry name" value="LIPID II:GLYCINE GLYCYLTRANSFERASE"/>
    <property type="match status" value="1"/>
</dbReference>
<name>A0ABP7DQY8_9GAMM</name>
<dbReference type="PANTHER" id="PTHR36174">
    <property type="entry name" value="LIPID II:GLYCINE GLYCYLTRANSFERASE"/>
    <property type="match status" value="1"/>
</dbReference>
<organism evidence="2 3">
    <name type="scientific">Oceanisphaera sediminis</name>
    <dbReference type="NCBI Taxonomy" id="981381"/>
    <lineage>
        <taxon>Bacteria</taxon>
        <taxon>Pseudomonadati</taxon>
        <taxon>Pseudomonadota</taxon>
        <taxon>Gammaproteobacteria</taxon>
        <taxon>Aeromonadales</taxon>
        <taxon>Aeromonadaceae</taxon>
        <taxon>Oceanisphaera</taxon>
    </lineage>
</organism>
<evidence type="ECO:0000259" key="1">
    <source>
        <dbReference type="Pfam" id="PF13480"/>
    </source>
</evidence>